<protein>
    <recommendedName>
        <fullName evidence="4">BTB domain-containing protein</fullName>
    </recommendedName>
</protein>
<dbReference type="Pfam" id="PF07707">
    <property type="entry name" value="BACK"/>
    <property type="match status" value="1"/>
</dbReference>
<evidence type="ECO:0000256" key="1">
    <source>
        <dbReference type="ARBA" id="ARBA00022441"/>
    </source>
</evidence>
<dbReference type="InterPro" id="IPR000210">
    <property type="entry name" value="BTB/POZ_dom"/>
</dbReference>
<organism evidence="5 6">
    <name type="scientific">Macrostomum lignano</name>
    <dbReference type="NCBI Taxonomy" id="282301"/>
    <lineage>
        <taxon>Eukaryota</taxon>
        <taxon>Metazoa</taxon>
        <taxon>Spiralia</taxon>
        <taxon>Lophotrochozoa</taxon>
        <taxon>Platyhelminthes</taxon>
        <taxon>Rhabditophora</taxon>
        <taxon>Macrostomorpha</taxon>
        <taxon>Macrostomida</taxon>
        <taxon>Macrostomidae</taxon>
        <taxon>Macrostomum</taxon>
    </lineage>
</organism>
<dbReference type="InterPro" id="IPR017096">
    <property type="entry name" value="BTB-kelch_protein"/>
</dbReference>
<dbReference type="PANTHER" id="PTHR24412:SF497">
    <property type="entry name" value="KELCH-LIKE PROTEIN 18"/>
    <property type="match status" value="1"/>
</dbReference>
<dbReference type="PROSITE" id="PS50097">
    <property type="entry name" value="BTB"/>
    <property type="match status" value="1"/>
</dbReference>
<dbReference type="PIRSF" id="PIRSF037037">
    <property type="entry name" value="Kelch-like_protein_gigaxonin"/>
    <property type="match status" value="1"/>
</dbReference>
<dbReference type="SMART" id="SM00612">
    <property type="entry name" value="Kelch"/>
    <property type="match status" value="6"/>
</dbReference>
<dbReference type="InterPro" id="IPR011333">
    <property type="entry name" value="SKP1/BTB/POZ_sf"/>
</dbReference>
<dbReference type="UniPathway" id="UPA00143"/>
<evidence type="ECO:0000313" key="5">
    <source>
        <dbReference type="EMBL" id="PAA74130.1"/>
    </source>
</evidence>
<sequence>LPMSGKVPSSSAEQQNAALPGHLRPGAGSSSLSVAAADLEDSVMFRDKRLFLVAFPSFERIRRQGKLCDVTLRVAGSKFSAHRVVLAASIPFFYGMFMHDMKECAKGEVEMQGIEANALELLINFAYTGEVQITCENVQELFSGASYLQVPEVKDACVDFMRARLSVSNVAEVCRFAQQFDCQPLVAECQAYMTEHFTQLAATEEFKALSLDELTGLLIRDEVHVGSEEEVYQAGLRWLCHRQPERQSAALAVLRCIRLTQLPTGLLADISKDPVFRNSLECRDLLDDAKAYFLLPERRFGQLSSMRTQPRSCLSACGCIYAVGGLTSSGDSISTVECYDPGQKQWRVAENMTTHRSRVGVAVLNGRLYAIGGYDGKDRLNTVELFDPGAGQWRRVAPMNCKRSALGAAALIGKLYVCGGYDGVSSLRSCEVYWPERDQWHMMPNMADCRSAGGVVALDNQLYALGGHNGLAIYDTVERLSPVDPVWRTVAPMRNRRCRHGVAALGDKIYVAGGYDGLHFLNTVEYYCPATNEWTLAASLNALRSRVALTATWGKLYAIGGYNGVQNLSSVEVYDEESKVWAEAPPLTAHEGGVGVGVLPPRCGLAVSYSAPMLALARGSPVSAAATAPGSPAAGNSANSSANLETMAAL</sequence>
<dbReference type="SMART" id="SM00875">
    <property type="entry name" value="BACK"/>
    <property type="match status" value="1"/>
</dbReference>
<gene>
    <name evidence="5" type="ORF">BOX15_Mlig002989g1</name>
</gene>
<accession>A0A267FK11</accession>
<comment type="caution">
    <text evidence="5">The sequence shown here is derived from an EMBL/GenBank/DDBJ whole genome shotgun (WGS) entry which is preliminary data.</text>
</comment>
<dbReference type="SMART" id="SM00225">
    <property type="entry name" value="BTB"/>
    <property type="match status" value="1"/>
</dbReference>
<dbReference type="STRING" id="282301.A0A267FK11"/>
<dbReference type="Pfam" id="PF01344">
    <property type="entry name" value="Kelch_1"/>
    <property type="match status" value="6"/>
</dbReference>
<feature type="compositionally biased region" description="Low complexity" evidence="3">
    <location>
        <begin position="626"/>
        <end position="643"/>
    </location>
</feature>
<evidence type="ECO:0000256" key="2">
    <source>
        <dbReference type="ARBA" id="ARBA00022737"/>
    </source>
</evidence>
<reference evidence="5 6" key="1">
    <citation type="submission" date="2017-06" db="EMBL/GenBank/DDBJ databases">
        <title>A platform for efficient transgenesis in Macrostomum lignano, a flatworm model organism for stem cell research.</title>
        <authorList>
            <person name="Berezikov E."/>
        </authorList>
    </citation>
    <scope>NUCLEOTIDE SEQUENCE [LARGE SCALE GENOMIC DNA]</scope>
    <source>
        <strain evidence="5">DV1</strain>
        <tissue evidence="5">Whole organism</tissue>
    </source>
</reference>
<dbReference type="Gene3D" id="3.30.710.10">
    <property type="entry name" value="Potassium Channel Kv1.1, Chain A"/>
    <property type="match status" value="1"/>
</dbReference>
<dbReference type="InterPro" id="IPR015915">
    <property type="entry name" value="Kelch-typ_b-propeller"/>
</dbReference>
<proteinExistence type="predicted"/>
<dbReference type="EMBL" id="NIVC01000976">
    <property type="protein sequence ID" value="PAA74130.1"/>
    <property type="molecule type" value="Genomic_DNA"/>
</dbReference>
<feature type="compositionally biased region" description="Polar residues" evidence="3">
    <location>
        <begin position="7"/>
        <end position="17"/>
    </location>
</feature>
<name>A0A267FK11_9PLAT</name>
<dbReference type="InterPro" id="IPR011043">
    <property type="entry name" value="Gal_Oxase/kelch_b-propeller"/>
</dbReference>
<dbReference type="AlphaFoldDB" id="A0A267FK11"/>
<evidence type="ECO:0000256" key="3">
    <source>
        <dbReference type="SAM" id="MobiDB-lite"/>
    </source>
</evidence>
<feature type="region of interest" description="Disordered" evidence="3">
    <location>
        <begin position="1"/>
        <end position="22"/>
    </location>
</feature>
<dbReference type="Pfam" id="PF00651">
    <property type="entry name" value="BTB"/>
    <property type="match status" value="1"/>
</dbReference>
<dbReference type="PANTHER" id="PTHR24412">
    <property type="entry name" value="KELCH PROTEIN"/>
    <property type="match status" value="1"/>
</dbReference>
<keyword evidence="1" id="KW-0880">Kelch repeat</keyword>
<evidence type="ECO:0000259" key="4">
    <source>
        <dbReference type="PROSITE" id="PS50097"/>
    </source>
</evidence>
<dbReference type="GO" id="GO:0016567">
    <property type="term" value="P:protein ubiquitination"/>
    <property type="evidence" value="ECO:0007669"/>
    <property type="project" value="UniProtKB-UniPathway"/>
</dbReference>
<keyword evidence="6" id="KW-1185">Reference proteome</keyword>
<dbReference type="Gene3D" id="2.120.10.80">
    <property type="entry name" value="Kelch-type beta propeller"/>
    <property type="match status" value="2"/>
</dbReference>
<feature type="region of interest" description="Disordered" evidence="3">
    <location>
        <begin position="626"/>
        <end position="650"/>
    </location>
</feature>
<dbReference type="FunFam" id="1.25.40.420:FF:000001">
    <property type="entry name" value="Kelch-like family member 12"/>
    <property type="match status" value="1"/>
</dbReference>
<dbReference type="InterPro" id="IPR006652">
    <property type="entry name" value="Kelch_1"/>
</dbReference>
<evidence type="ECO:0000313" key="6">
    <source>
        <dbReference type="Proteomes" id="UP000215902"/>
    </source>
</evidence>
<dbReference type="OrthoDB" id="45365at2759"/>
<feature type="domain" description="BTB" evidence="4">
    <location>
        <begin position="68"/>
        <end position="135"/>
    </location>
</feature>
<feature type="non-terminal residue" evidence="5">
    <location>
        <position position="1"/>
    </location>
</feature>
<keyword evidence="2" id="KW-0677">Repeat</keyword>
<dbReference type="InterPro" id="IPR011705">
    <property type="entry name" value="BACK"/>
</dbReference>
<dbReference type="SUPFAM" id="SSF50965">
    <property type="entry name" value="Galactose oxidase, central domain"/>
    <property type="match status" value="1"/>
</dbReference>
<dbReference type="SUPFAM" id="SSF54695">
    <property type="entry name" value="POZ domain"/>
    <property type="match status" value="1"/>
</dbReference>
<dbReference type="Gene3D" id="1.25.40.420">
    <property type="match status" value="1"/>
</dbReference>
<dbReference type="Proteomes" id="UP000215902">
    <property type="component" value="Unassembled WGS sequence"/>
</dbReference>